<proteinExistence type="predicted"/>
<dbReference type="AlphaFoldDB" id="A0AAD6TQ35"/>
<dbReference type="Proteomes" id="UP001222325">
    <property type="component" value="Unassembled WGS sequence"/>
</dbReference>
<evidence type="ECO:0000313" key="3">
    <source>
        <dbReference type="Proteomes" id="UP001222325"/>
    </source>
</evidence>
<keyword evidence="1" id="KW-0732">Signal</keyword>
<sequence length="147" mass="16138">MFHRTLLLLSLSALSVGALASIPLYGQCGGDDIVWTDMSPGGGGEHLDWRGREEHQHHRRRGGGSALRQVLGHVVKSADCRTSAWITNVRRMVCKFVRSPDQAELGNIPASIEVLRQMNEPAKEPAYSRVYLAESPGLPNHGAFRPT</sequence>
<keyword evidence="3" id="KW-1185">Reference proteome</keyword>
<accession>A0AAD6TQ35</accession>
<evidence type="ECO:0000313" key="2">
    <source>
        <dbReference type="EMBL" id="KAJ7074836.1"/>
    </source>
</evidence>
<reference evidence="2" key="1">
    <citation type="submission" date="2023-03" db="EMBL/GenBank/DDBJ databases">
        <title>Massive genome expansion in bonnet fungi (Mycena s.s.) driven by repeated elements and novel gene families across ecological guilds.</title>
        <authorList>
            <consortium name="Lawrence Berkeley National Laboratory"/>
            <person name="Harder C.B."/>
            <person name="Miyauchi S."/>
            <person name="Viragh M."/>
            <person name="Kuo A."/>
            <person name="Thoen E."/>
            <person name="Andreopoulos B."/>
            <person name="Lu D."/>
            <person name="Skrede I."/>
            <person name="Drula E."/>
            <person name="Henrissat B."/>
            <person name="Morin E."/>
            <person name="Kohler A."/>
            <person name="Barry K."/>
            <person name="LaButti K."/>
            <person name="Morin E."/>
            <person name="Salamov A."/>
            <person name="Lipzen A."/>
            <person name="Mereny Z."/>
            <person name="Hegedus B."/>
            <person name="Baldrian P."/>
            <person name="Stursova M."/>
            <person name="Weitz H."/>
            <person name="Taylor A."/>
            <person name="Grigoriev I.V."/>
            <person name="Nagy L.G."/>
            <person name="Martin F."/>
            <person name="Kauserud H."/>
        </authorList>
    </citation>
    <scope>NUCLEOTIDE SEQUENCE</scope>
    <source>
        <strain evidence="2">CBHHK173m</strain>
    </source>
</reference>
<comment type="caution">
    <text evidence="2">The sequence shown here is derived from an EMBL/GenBank/DDBJ whole genome shotgun (WGS) entry which is preliminary data.</text>
</comment>
<gene>
    <name evidence="2" type="ORF">B0H15DRAFT_806628</name>
</gene>
<evidence type="ECO:0000256" key="1">
    <source>
        <dbReference type="SAM" id="SignalP"/>
    </source>
</evidence>
<organism evidence="2 3">
    <name type="scientific">Mycena belliarum</name>
    <dbReference type="NCBI Taxonomy" id="1033014"/>
    <lineage>
        <taxon>Eukaryota</taxon>
        <taxon>Fungi</taxon>
        <taxon>Dikarya</taxon>
        <taxon>Basidiomycota</taxon>
        <taxon>Agaricomycotina</taxon>
        <taxon>Agaricomycetes</taxon>
        <taxon>Agaricomycetidae</taxon>
        <taxon>Agaricales</taxon>
        <taxon>Marasmiineae</taxon>
        <taxon>Mycenaceae</taxon>
        <taxon>Mycena</taxon>
    </lineage>
</organism>
<feature type="chain" id="PRO_5042203516" evidence="1">
    <location>
        <begin position="21"/>
        <end position="147"/>
    </location>
</feature>
<protein>
    <submittedName>
        <fullName evidence="2">Uncharacterized protein</fullName>
    </submittedName>
</protein>
<name>A0AAD6TQ35_9AGAR</name>
<feature type="signal peptide" evidence="1">
    <location>
        <begin position="1"/>
        <end position="20"/>
    </location>
</feature>
<dbReference type="EMBL" id="JARJCN010000110">
    <property type="protein sequence ID" value="KAJ7074836.1"/>
    <property type="molecule type" value="Genomic_DNA"/>
</dbReference>